<dbReference type="InterPro" id="IPR011767">
    <property type="entry name" value="GLR_AS"/>
</dbReference>
<keyword evidence="3" id="KW-0249">Electron transport</keyword>
<keyword evidence="4" id="KW-1015">Disulfide bond</keyword>
<dbReference type="PROSITE" id="PS00195">
    <property type="entry name" value="GLUTAREDOXIN_1"/>
    <property type="match status" value="1"/>
</dbReference>
<dbReference type="InterPro" id="IPR011899">
    <property type="entry name" value="Glutaredoxin_euk/vir"/>
</dbReference>
<protein>
    <recommendedName>
        <fullName evidence="8">Glutaredoxin domain-containing protein</fullName>
    </recommendedName>
</protein>
<evidence type="ECO:0000259" key="8">
    <source>
        <dbReference type="Pfam" id="PF00462"/>
    </source>
</evidence>
<evidence type="ECO:0000256" key="4">
    <source>
        <dbReference type="ARBA" id="ARBA00023157"/>
    </source>
</evidence>
<reference evidence="9" key="1">
    <citation type="journal article" date="2020" name="bioRxiv">
        <title>Whole genome comparisons of ergot fungi reveals the divergence and evolution of species within the genus Claviceps are the result of varying mechanisms driving genome evolution and host range expansion.</title>
        <authorList>
            <person name="Wyka S.A."/>
            <person name="Mondo S.J."/>
            <person name="Liu M."/>
            <person name="Dettman J."/>
            <person name="Nalam V."/>
            <person name="Broders K.D."/>
        </authorList>
    </citation>
    <scope>NUCLEOTIDE SEQUENCE</scope>
    <source>
        <strain evidence="9">CCC 489</strain>
    </source>
</reference>
<evidence type="ECO:0000256" key="6">
    <source>
        <dbReference type="ARBA" id="ARBA00035808"/>
    </source>
</evidence>
<evidence type="ECO:0000256" key="3">
    <source>
        <dbReference type="ARBA" id="ARBA00022982"/>
    </source>
</evidence>
<keyword evidence="2" id="KW-0813">Transport</keyword>
<feature type="domain" description="Glutaredoxin" evidence="8">
    <location>
        <begin position="17"/>
        <end position="77"/>
    </location>
</feature>
<dbReference type="GO" id="GO:0004364">
    <property type="term" value="F:glutathione transferase activity"/>
    <property type="evidence" value="ECO:0007669"/>
    <property type="project" value="UniProtKB-EC"/>
</dbReference>
<keyword evidence="5" id="KW-0676">Redox-active center</keyword>
<dbReference type="GO" id="GO:0005634">
    <property type="term" value="C:nucleus"/>
    <property type="evidence" value="ECO:0007669"/>
    <property type="project" value="TreeGrafter"/>
</dbReference>
<comment type="catalytic activity">
    <reaction evidence="6">
        <text>1-chloro-2,4-dinitrobenzene + glutathione = 2,4-dinitrophenyl-S-glutathione + chloride + H(+)</text>
        <dbReference type="Rhea" id="RHEA:51220"/>
        <dbReference type="ChEBI" id="CHEBI:15378"/>
        <dbReference type="ChEBI" id="CHEBI:17996"/>
        <dbReference type="ChEBI" id="CHEBI:34718"/>
        <dbReference type="ChEBI" id="CHEBI:57925"/>
        <dbReference type="ChEBI" id="CHEBI:133977"/>
        <dbReference type="EC" id="2.5.1.18"/>
    </reaction>
</comment>
<keyword evidence="10" id="KW-1185">Reference proteome</keyword>
<comment type="catalytic activity">
    <reaction evidence="1">
        <text>2 glutathione + H2O2 = glutathione disulfide + 2 H2O</text>
        <dbReference type="Rhea" id="RHEA:16833"/>
        <dbReference type="ChEBI" id="CHEBI:15377"/>
        <dbReference type="ChEBI" id="CHEBI:16240"/>
        <dbReference type="ChEBI" id="CHEBI:57925"/>
        <dbReference type="ChEBI" id="CHEBI:58297"/>
        <dbReference type="EC" id="1.11.1.9"/>
    </reaction>
</comment>
<dbReference type="Gene3D" id="3.40.30.10">
    <property type="entry name" value="Glutaredoxin"/>
    <property type="match status" value="1"/>
</dbReference>
<dbReference type="GO" id="GO:0005737">
    <property type="term" value="C:cytoplasm"/>
    <property type="evidence" value="ECO:0007669"/>
    <property type="project" value="TreeGrafter"/>
</dbReference>
<proteinExistence type="predicted"/>
<dbReference type="CDD" id="cd03419">
    <property type="entry name" value="GRX_GRXh_1_2_like"/>
    <property type="match status" value="1"/>
</dbReference>
<name>A0A8K0JFD2_9HYPO</name>
<evidence type="ECO:0000256" key="2">
    <source>
        <dbReference type="ARBA" id="ARBA00022448"/>
    </source>
</evidence>
<dbReference type="Proteomes" id="UP000811619">
    <property type="component" value="Unassembled WGS sequence"/>
</dbReference>
<dbReference type="GO" id="GO:0004602">
    <property type="term" value="F:glutathione peroxidase activity"/>
    <property type="evidence" value="ECO:0007669"/>
    <property type="project" value="UniProtKB-EC"/>
</dbReference>
<evidence type="ECO:0000256" key="5">
    <source>
        <dbReference type="ARBA" id="ARBA00023284"/>
    </source>
</evidence>
<dbReference type="PROSITE" id="PS51354">
    <property type="entry name" value="GLUTAREDOXIN_2"/>
    <property type="match status" value="1"/>
</dbReference>
<evidence type="ECO:0000256" key="1">
    <source>
        <dbReference type="ARBA" id="ARBA00000217"/>
    </source>
</evidence>
<comment type="catalytic activity">
    <reaction evidence="7">
        <text>RX + glutathione = an S-substituted glutathione + a halide anion + H(+)</text>
        <dbReference type="Rhea" id="RHEA:16437"/>
        <dbReference type="ChEBI" id="CHEBI:15378"/>
        <dbReference type="ChEBI" id="CHEBI:16042"/>
        <dbReference type="ChEBI" id="CHEBI:17792"/>
        <dbReference type="ChEBI" id="CHEBI:57925"/>
        <dbReference type="ChEBI" id="CHEBI:90779"/>
        <dbReference type="EC" id="2.5.1.18"/>
    </reaction>
</comment>
<dbReference type="InterPro" id="IPR002109">
    <property type="entry name" value="Glutaredoxin"/>
</dbReference>
<dbReference type="InterPro" id="IPR014025">
    <property type="entry name" value="Glutaredoxin_subgr"/>
</dbReference>
<organism evidence="9 10">
    <name type="scientific">Claviceps africana</name>
    <dbReference type="NCBI Taxonomy" id="83212"/>
    <lineage>
        <taxon>Eukaryota</taxon>
        <taxon>Fungi</taxon>
        <taxon>Dikarya</taxon>
        <taxon>Ascomycota</taxon>
        <taxon>Pezizomycotina</taxon>
        <taxon>Sordariomycetes</taxon>
        <taxon>Hypocreomycetidae</taxon>
        <taxon>Hypocreales</taxon>
        <taxon>Clavicipitaceae</taxon>
        <taxon>Claviceps</taxon>
    </lineage>
</organism>
<dbReference type="SUPFAM" id="SSF52833">
    <property type="entry name" value="Thioredoxin-like"/>
    <property type="match status" value="1"/>
</dbReference>
<dbReference type="PANTHER" id="PTHR45694">
    <property type="entry name" value="GLUTAREDOXIN 2"/>
    <property type="match status" value="1"/>
</dbReference>
<dbReference type="NCBIfam" id="TIGR02180">
    <property type="entry name" value="GRX_euk"/>
    <property type="match status" value="1"/>
</dbReference>
<evidence type="ECO:0000256" key="7">
    <source>
        <dbReference type="ARBA" id="ARBA00047960"/>
    </source>
</evidence>
<dbReference type="FunFam" id="3.40.30.10:FF:000026">
    <property type="entry name" value="Glutaredoxin 2"/>
    <property type="match status" value="1"/>
</dbReference>
<dbReference type="PANTHER" id="PTHR45694:SF18">
    <property type="entry name" value="GLUTAREDOXIN-1-RELATED"/>
    <property type="match status" value="1"/>
</dbReference>
<dbReference type="PRINTS" id="PR00160">
    <property type="entry name" value="GLUTAREDOXIN"/>
</dbReference>
<evidence type="ECO:0000313" key="10">
    <source>
        <dbReference type="Proteomes" id="UP000811619"/>
    </source>
</evidence>
<gene>
    <name evidence="9" type="ORF">E4U42_001427</name>
</gene>
<dbReference type="OrthoDB" id="418495at2759"/>
<evidence type="ECO:0000313" key="9">
    <source>
        <dbReference type="EMBL" id="KAG5928001.1"/>
    </source>
</evidence>
<sequence length="106" mass="11452">MAQASTKVHDLINKSSVVVFSKSYCPFCHATKKTLDGLKADYEVLELDQESDGAAMQDALQEISGQRTVPNIYINQVKIGGNSDLQSLHSSGKLENLLKEAGALKA</sequence>
<dbReference type="GO" id="GO:0034599">
    <property type="term" value="P:cellular response to oxidative stress"/>
    <property type="evidence" value="ECO:0007669"/>
    <property type="project" value="TreeGrafter"/>
</dbReference>
<dbReference type="AlphaFoldDB" id="A0A8K0JFD2"/>
<dbReference type="GO" id="GO:0015038">
    <property type="term" value="F:glutathione disulfide oxidoreductase activity"/>
    <property type="evidence" value="ECO:0007669"/>
    <property type="project" value="TreeGrafter"/>
</dbReference>
<dbReference type="Pfam" id="PF00462">
    <property type="entry name" value="Glutaredoxin"/>
    <property type="match status" value="1"/>
</dbReference>
<accession>A0A8K0JFD2</accession>
<dbReference type="InterPro" id="IPR036249">
    <property type="entry name" value="Thioredoxin-like_sf"/>
</dbReference>
<dbReference type="EMBL" id="SRPY01000143">
    <property type="protein sequence ID" value="KAG5928001.1"/>
    <property type="molecule type" value="Genomic_DNA"/>
</dbReference>
<comment type="caution">
    <text evidence="9">The sequence shown here is derived from an EMBL/GenBank/DDBJ whole genome shotgun (WGS) entry which is preliminary data.</text>
</comment>